<dbReference type="GO" id="GO:0005829">
    <property type="term" value="C:cytosol"/>
    <property type="evidence" value="ECO:0007669"/>
    <property type="project" value="TreeGrafter"/>
</dbReference>
<dbReference type="EC" id="5.3.1.9" evidence="7"/>
<gene>
    <name evidence="7" type="primary">pgi</name>
    <name evidence="9" type="ORF">SAMN05421640_3704</name>
</gene>
<dbReference type="PRINTS" id="PR00662">
    <property type="entry name" value="G6PISOMERASE"/>
</dbReference>
<evidence type="ECO:0000256" key="8">
    <source>
        <dbReference type="RuleBase" id="RU000612"/>
    </source>
</evidence>
<dbReference type="GO" id="GO:0048029">
    <property type="term" value="F:monosaccharide binding"/>
    <property type="evidence" value="ECO:0007669"/>
    <property type="project" value="TreeGrafter"/>
</dbReference>
<comment type="subcellular location">
    <subcellularLocation>
        <location evidence="7">Cytoplasm</location>
    </subcellularLocation>
</comment>
<dbReference type="InterPro" id="IPR035476">
    <property type="entry name" value="SIS_PGI_1"/>
</dbReference>
<feature type="active site" evidence="7">
    <location>
        <position position="494"/>
    </location>
</feature>
<comment type="catalytic activity">
    <reaction evidence="6 7 8">
        <text>alpha-D-glucose 6-phosphate = beta-D-fructose 6-phosphate</text>
        <dbReference type="Rhea" id="RHEA:11816"/>
        <dbReference type="ChEBI" id="CHEBI:57634"/>
        <dbReference type="ChEBI" id="CHEBI:58225"/>
        <dbReference type="EC" id="5.3.1.9"/>
    </reaction>
</comment>
<dbReference type="EMBL" id="FZPD01000007">
    <property type="protein sequence ID" value="SNT38717.1"/>
    <property type="molecule type" value="Genomic_DNA"/>
</dbReference>
<dbReference type="UniPathway" id="UPA00109">
    <property type="reaction ID" value="UER00181"/>
</dbReference>
<accession>A0A239M717</accession>
<dbReference type="OrthoDB" id="140919at2"/>
<reference evidence="9 10" key="1">
    <citation type="submission" date="2017-06" db="EMBL/GenBank/DDBJ databases">
        <authorList>
            <person name="Kim H.J."/>
            <person name="Triplett B.A."/>
        </authorList>
    </citation>
    <scope>NUCLEOTIDE SEQUENCE [LARGE SCALE GENOMIC DNA]</scope>
    <source>
        <strain evidence="9 10">DSM 19307</strain>
    </source>
</reference>
<dbReference type="CDD" id="cd05016">
    <property type="entry name" value="SIS_PGI_2"/>
    <property type="match status" value="1"/>
</dbReference>
<keyword evidence="3 7" id="KW-0312">Gluconeogenesis</keyword>
<protein>
    <recommendedName>
        <fullName evidence="7">Glucose-6-phosphate isomerase</fullName>
        <shortName evidence="7">GPI</shortName>
        <ecNumber evidence="7">5.3.1.9</ecNumber>
    </recommendedName>
    <alternativeName>
        <fullName evidence="7">Phosphoglucose isomerase</fullName>
        <shortName evidence="7">PGI</shortName>
    </alternativeName>
    <alternativeName>
        <fullName evidence="7">Phosphohexose isomerase</fullName>
        <shortName evidence="7">PHI</shortName>
    </alternativeName>
</protein>
<dbReference type="AlphaFoldDB" id="A0A239M717"/>
<keyword evidence="4 7" id="KW-0324">Glycolysis</keyword>
<name>A0A239M717_EKHLU</name>
<dbReference type="NCBIfam" id="NF001211">
    <property type="entry name" value="PRK00179.1"/>
    <property type="match status" value="1"/>
</dbReference>
<keyword evidence="7" id="KW-0963">Cytoplasm</keyword>
<evidence type="ECO:0000313" key="10">
    <source>
        <dbReference type="Proteomes" id="UP000198393"/>
    </source>
</evidence>
<evidence type="ECO:0000256" key="7">
    <source>
        <dbReference type="HAMAP-Rule" id="MF_00473"/>
    </source>
</evidence>
<dbReference type="GO" id="GO:0006094">
    <property type="term" value="P:gluconeogenesis"/>
    <property type="evidence" value="ECO:0007669"/>
    <property type="project" value="UniProtKB-UniRule"/>
</dbReference>
<comment type="function">
    <text evidence="7">Catalyzes the reversible isomerization of glucose-6-phosphate to fructose-6-phosphate.</text>
</comment>
<keyword evidence="5 7" id="KW-0413">Isomerase</keyword>
<dbReference type="RefSeq" id="WP_089358364.1">
    <property type="nucleotide sequence ID" value="NZ_FZPD01000007.1"/>
</dbReference>
<dbReference type="UniPathway" id="UPA00138"/>
<proteinExistence type="inferred from homology"/>
<evidence type="ECO:0000256" key="6">
    <source>
        <dbReference type="ARBA" id="ARBA00029321"/>
    </source>
</evidence>
<dbReference type="Gene3D" id="3.40.50.10490">
    <property type="entry name" value="Glucose-6-phosphate isomerase like protein, domain 1"/>
    <property type="match status" value="2"/>
</dbReference>
<dbReference type="Pfam" id="PF00342">
    <property type="entry name" value="PGI"/>
    <property type="match status" value="1"/>
</dbReference>
<organism evidence="9 10">
    <name type="scientific">Ekhidna lutea</name>
    <dbReference type="NCBI Taxonomy" id="447679"/>
    <lineage>
        <taxon>Bacteria</taxon>
        <taxon>Pseudomonadati</taxon>
        <taxon>Bacteroidota</taxon>
        <taxon>Cytophagia</taxon>
        <taxon>Cytophagales</taxon>
        <taxon>Reichenbachiellaceae</taxon>
        <taxon>Ekhidna</taxon>
    </lineage>
</organism>
<dbReference type="InterPro" id="IPR035482">
    <property type="entry name" value="SIS_PGI_2"/>
</dbReference>
<comment type="pathway">
    <text evidence="1 7 8">Carbohydrate degradation; glycolysis; D-glyceraldehyde 3-phosphate and glycerone phosphate from D-glucose: step 2/4.</text>
</comment>
<dbReference type="InterPro" id="IPR046348">
    <property type="entry name" value="SIS_dom_sf"/>
</dbReference>
<dbReference type="Proteomes" id="UP000198393">
    <property type="component" value="Unassembled WGS sequence"/>
</dbReference>
<dbReference type="PANTHER" id="PTHR11469:SF1">
    <property type="entry name" value="GLUCOSE-6-PHOSPHATE ISOMERASE"/>
    <property type="match status" value="1"/>
</dbReference>
<evidence type="ECO:0000256" key="2">
    <source>
        <dbReference type="ARBA" id="ARBA00006604"/>
    </source>
</evidence>
<evidence type="ECO:0000256" key="5">
    <source>
        <dbReference type="ARBA" id="ARBA00023235"/>
    </source>
</evidence>
<evidence type="ECO:0000256" key="4">
    <source>
        <dbReference type="ARBA" id="ARBA00023152"/>
    </source>
</evidence>
<dbReference type="PROSITE" id="PS00174">
    <property type="entry name" value="P_GLUCOSE_ISOMERASE_2"/>
    <property type="match status" value="1"/>
</dbReference>
<dbReference type="GO" id="GO:0097367">
    <property type="term" value="F:carbohydrate derivative binding"/>
    <property type="evidence" value="ECO:0007669"/>
    <property type="project" value="InterPro"/>
</dbReference>
<dbReference type="InterPro" id="IPR001672">
    <property type="entry name" value="G6P_Isomerase"/>
</dbReference>
<evidence type="ECO:0000256" key="1">
    <source>
        <dbReference type="ARBA" id="ARBA00004926"/>
    </source>
</evidence>
<evidence type="ECO:0000313" key="9">
    <source>
        <dbReference type="EMBL" id="SNT38717.1"/>
    </source>
</evidence>
<dbReference type="PROSITE" id="PS51463">
    <property type="entry name" value="P_GLUCOSE_ISOMERASE_3"/>
    <property type="match status" value="1"/>
</dbReference>
<dbReference type="HAMAP" id="MF_00473">
    <property type="entry name" value="G6P_isomerase"/>
    <property type="match status" value="1"/>
</dbReference>
<dbReference type="SUPFAM" id="SSF53697">
    <property type="entry name" value="SIS domain"/>
    <property type="match status" value="1"/>
</dbReference>
<dbReference type="GO" id="GO:0051156">
    <property type="term" value="P:glucose 6-phosphate metabolic process"/>
    <property type="evidence" value="ECO:0007669"/>
    <property type="project" value="TreeGrafter"/>
</dbReference>
<comment type="pathway">
    <text evidence="7">Carbohydrate biosynthesis; gluconeogenesis.</text>
</comment>
<dbReference type="InterPro" id="IPR018189">
    <property type="entry name" value="Phosphoglucose_isomerase_CS"/>
</dbReference>
<dbReference type="InterPro" id="IPR023096">
    <property type="entry name" value="G6P_Isomerase_C"/>
</dbReference>
<dbReference type="CDD" id="cd05015">
    <property type="entry name" value="SIS_PGI_1"/>
    <property type="match status" value="1"/>
</dbReference>
<dbReference type="PROSITE" id="PS00765">
    <property type="entry name" value="P_GLUCOSE_ISOMERASE_1"/>
    <property type="match status" value="1"/>
</dbReference>
<dbReference type="GO" id="GO:0004347">
    <property type="term" value="F:glucose-6-phosphate isomerase activity"/>
    <property type="evidence" value="ECO:0007669"/>
    <property type="project" value="UniProtKB-UniRule"/>
</dbReference>
<dbReference type="PANTHER" id="PTHR11469">
    <property type="entry name" value="GLUCOSE-6-PHOSPHATE ISOMERASE"/>
    <property type="match status" value="1"/>
</dbReference>
<sequence length="528" mass="60334">MLPKIDPTTTKSWARLLELSTQKFNIQDSINSERIKKYTFDFGDFHFDFSKNMVSDEVLKNLIHLAEECQVNDATKSMFNGEQINETEDRAVHHIALRERSKPEVRKELEKTKVFTEKLHNGEWRGFSGKKITDVVNIGIGGSDLGPKMVSYALRPFWKDITPHFISNVDAAQQVEILDDLNPETTLFIIASKTFTTQETLTNAFSAREWFLTKGGNEQTISKHFVAVSTNESAVNDFGISSENMFEFWDWVGGRYSLWSAIGLSIACAVGFKQFEELLDGAKEMDDHFHTTEPSKNLPTLSALIGVWYNNFLEYDSLAILPYDHRLRYLPSYLQQVDMESNGKYIDRSGKKANYQTGPIIWGEPGTNGQHAFYQLIHQGTKVIPCEFIAVSKPAHNHQDHHEKLLANFFAQSEALLTGKTREQVISEIGNQADELVISSKVFEGNRPSTSILFKELNPFNLGKLIAFYEHKVFVQGVIWNIFSFDQWGVELGKQLSKPILREIKEQTEGKHDSSTQSLMRKFYDMRK</sequence>
<evidence type="ECO:0000256" key="3">
    <source>
        <dbReference type="ARBA" id="ARBA00022432"/>
    </source>
</evidence>
<feature type="active site" evidence="7">
    <location>
        <position position="371"/>
    </location>
</feature>
<dbReference type="GO" id="GO:0006096">
    <property type="term" value="P:glycolytic process"/>
    <property type="evidence" value="ECO:0007669"/>
    <property type="project" value="UniProtKB-UniRule"/>
</dbReference>
<dbReference type="Gene3D" id="1.10.1390.10">
    <property type="match status" value="1"/>
</dbReference>
<feature type="active site" description="Proton donor" evidence="7">
    <location>
        <position position="340"/>
    </location>
</feature>
<comment type="similarity">
    <text evidence="2 7 8">Belongs to the GPI family.</text>
</comment>
<keyword evidence="10" id="KW-1185">Reference proteome</keyword>